<feature type="binding site" evidence="2">
    <location>
        <position position="81"/>
    </location>
    <ligand>
        <name>S-adenosyl-L-methionine</name>
        <dbReference type="ChEBI" id="CHEBI:59789"/>
    </ligand>
</feature>
<evidence type="ECO:0000259" key="4">
    <source>
        <dbReference type="Pfam" id="PF21302"/>
    </source>
</evidence>
<dbReference type="GO" id="GO:0032259">
    <property type="term" value="P:methylation"/>
    <property type="evidence" value="ECO:0007669"/>
    <property type="project" value="UniProtKB-KW"/>
</dbReference>
<feature type="binding site" evidence="2">
    <location>
        <position position="196"/>
    </location>
    <ligand>
        <name>S-adenosyl-L-methionine</name>
        <dbReference type="ChEBI" id="CHEBI:59789"/>
    </ligand>
</feature>
<gene>
    <name evidence="5" type="ORF">DEX24_09935</name>
</gene>
<feature type="binding site" evidence="1">
    <location>
        <position position="43"/>
    </location>
    <ligand>
        <name>Zn(2+)</name>
        <dbReference type="ChEBI" id="CHEBI:29105"/>
    </ligand>
</feature>
<feature type="domain" description="23S rRNA (guanine(745)-N(1))-methyltransferase N-terminal" evidence="4">
    <location>
        <begin position="20"/>
        <end position="56"/>
    </location>
</feature>
<feature type="domain" description="Methyltransferase" evidence="3">
    <location>
        <begin position="101"/>
        <end position="168"/>
    </location>
</feature>
<dbReference type="GO" id="GO:0008168">
    <property type="term" value="F:methyltransferase activity"/>
    <property type="evidence" value="ECO:0007669"/>
    <property type="project" value="UniProtKB-KW"/>
</dbReference>
<dbReference type="Pfam" id="PF13649">
    <property type="entry name" value="Methyltransf_25"/>
    <property type="match status" value="1"/>
</dbReference>
<dbReference type="Gene3D" id="3.40.50.150">
    <property type="entry name" value="Vaccinia Virus protein VP39"/>
    <property type="match status" value="1"/>
</dbReference>
<accession>A0A2U3AKJ3</accession>
<dbReference type="Pfam" id="PF21302">
    <property type="entry name" value="Zn_ribbon_RlmA"/>
    <property type="match status" value="1"/>
</dbReference>
<dbReference type="GO" id="GO:0046872">
    <property type="term" value="F:metal ion binding"/>
    <property type="evidence" value="ECO:0007669"/>
    <property type="project" value="UniProtKB-KW"/>
</dbReference>
<keyword evidence="5" id="KW-0808">Transferase</keyword>
<reference evidence="5 6" key="1">
    <citation type="submission" date="2018-05" db="EMBL/GenBank/DDBJ databases">
        <title>Kurthia sibirica genome sequence.</title>
        <authorList>
            <person name="Maclea K.S."/>
            <person name="Goen A.E."/>
        </authorList>
    </citation>
    <scope>NUCLEOTIDE SEQUENCE [LARGE SCALE GENOMIC DNA]</scope>
    <source>
        <strain evidence="5 6">ATCC 49154</strain>
    </source>
</reference>
<keyword evidence="1" id="KW-0862">Zinc</keyword>
<dbReference type="CDD" id="cd02440">
    <property type="entry name" value="AdoMet_MTases"/>
    <property type="match status" value="1"/>
</dbReference>
<keyword evidence="6" id="KW-1185">Reference proteome</keyword>
<dbReference type="EMBL" id="QFVR01000012">
    <property type="protein sequence ID" value="PWI25056.1"/>
    <property type="molecule type" value="Genomic_DNA"/>
</dbReference>
<feature type="binding site" evidence="1">
    <location>
        <position position="39"/>
    </location>
    <ligand>
        <name>Zn(2+)</name>
        <dbReference type="ChEBI" id="CHEBI:29105"/>
    </ligand>
</feature>
<proteinExistence type="predicted"/>
<dbReference type="SUPFAM" id="SSF53335">
    <property type="entry name" value="S-adenosyl-L-methionine-dependent methyltransferases"/>
    <property type="match status" value="1"/>
</dbReference>
<dbReference type="InterPro" id="IPR048647">
    <property type="entry name" value="RlmA_N"/>
</dbReference>
<organism evidence="5 6">
    <name type="scientific">Kurthia sibirica</name>
    <dbReference type="NCBI Taxonomy" id="202750"/>
    <lineage>
        <taxon>Bacteria</taxon>
        <taxon>Bacillati</taxon>
        <taxon>Bacillota</taxon>
        <taxon>Bacilli</taxon>
        <taxon>Bacillales</taxon>
        <taxon>Caryophanaceae</taxon>
        <taxon>Kurthia</taxon>
    </lineage>
</organism>
<dbReference type="InterPro" id="IPR029063">
    <property type="entry name" value="SAM-dependent_MTases_sf"/>
</dbReference>
<evidence type="ECO:0000313" key="6">
    <source>
        <dbReference type="Proteomes" id="UP000245938"/>
    </source>
</evidence>
<dbReference type="RefSeq" id="WP_109306282.1">
    <property type="nucleotide sequence ID" value="NZ_BJUF01000023.1"/>
</dbReference>
<keyword evidence="2" id="KW-0949">S-adenosyl-L-methionine</keyword>
<evidence type="ECO:0000256" key="2">
    <source>
        <dbReference type="PIRSR" id="PIRSR018249-2"/>
    </source>
</evidence>
<evidence type="ECO:0000256" key="1">
    <source>
        <dbReference type="PIRSR" id="PIRSR018249-1"/>
    </source>
</evidence>
<protein>
    <submittedName>
        <fullName evidence="5">SAM-dependent methyltransferase</fullName>
    </submittedName>
</protein>
<dbReference type="InterPro" id="IPR016718">
    <property type="entry name" value="rRNA_m1G-MeTrfase_A_prd"/>
</dbReference>
<dbReference type="OrthoDB" id="5522265at2"/>
<keyword evidence="1" id="KW-0479">Metal-binding</keyword>
<evidence type="ECO:0000313" key="5">
    <source>
        <dbReference type="EMBL" id="PWI25056.1"/>
    </source>
</evidence>
<sequence length="283" mass="31598">MALSKKEMSAVLIGDNIKIFACPHCGESVILHQSKSLVCTNNHSFDLAKQGYVNMLTHSVTSMYDQSLFEARKTVIDAMLYHQMYEVIVEKLQALGDIIHVLDTGCGEGTHLYKIQQQFDGELIASGIDIAKEGIQAAAKNYSSAIWIVGDLAKSPYASQSFDAILNILSPANYGEFKRISKDGGKIIKVVPQSGYLKELRELYYANSDKEDYSNDKTVARFQENFDDVVIERVTLTQKLAPELVPLLVHMTPMGWHQEQQIDAKQLPQITIDLDILIGTVKK</sequence>
<dbReference type="Proteomes" id="UP000245938">
    <property type="component" value="Unassembled WGS sequence"/>
</dbReference>
<feature type="binding site" evidence="2">
    <location>
        <begin position="108"/>
        <end position="109"/>
    </location>
    <ligand>
        <name>S-adenosyl-L-methionine</name>
        <dbReference type="ChEBI" id="CHEBI:59789"/>
    </ligand>
</feature>
<evidence type="ECO:0000259" key="3">
    <source>
        <dbReference type="Pfam" id="PF13649"/>
    </source>
</evidence>
<dbReference type="InterPro" id="IPR041698">
    <property type="entry name" value="Methyltransf_25"/>
</dbReference>
<dbReference type="AlphaFoldDB" id="A0A2U3AKJ3"/>
<keyword evidence="5" id="KW-0489">Methyltransferase</keyword>
<name>A0A2U3AKJ3_9BACL</name>
<comment type="caution">
    <text evidence="5">The sequence shown here is derived from an EMBL/GenBank/DDBJ whole genome shotgun (WGS) entry which is preliminary data.</text>
</comment>
<dbReference type="PIRSF" id="PIRSF018249">
    <property type="entry name" value="MyrA_prd"/>
    <property type="match status" value="1"/>
</dbReference>